<keyword evidence="3" id="KW-0813">Transport</keyword>
<dbReference type="PROSITE" id="PS50893">
    <property type="entry name" value="ABC_TRANSPORTER_2"/>
    <property type="match status" value="1"/>
</dbReference>
<keyword evidence="5" id="KW-0547">Nucleotide-binding</keyword>
<evidence type="ECO:0000313" key="10">
    <source>
        <dbReference type="EMBL" id="SDB06543.1"/>
    </source>
</evidence>
<dbReference type="Gene3D" id="3.40.50.300">
    <property type="entry name" value="P-loop containing nucleotide triphosphate hydrolases"/>
    <property type="match status" value="1"/>
</dbReference>
<evidence type="ECO:0000256" key="4">
    <source>
        <dbReference type="ARBA" id="ARBA00022475"/>
    </source>
</evidence>
<evidence type="ECO:0000256" key="1">
    <source>
        <dbReference type="ARBA" id="ARBA00004202"/>
    </source>
</evidence>
<keyword evidence="4" id="KW-1003">Cell membrane</keyword>
<evidence type="ECO:0000313" key="11">
    <source>
        <dbReference type="Proteomes" id="UP000199228"/>
    </source>
</evidence>
<dbReference type="GO" id="GO:0042626">
    <property type="term" value="F:ATPase-coupled transmembrane transporter activity"/>
    <property type="evidence" value="ECO:0007669"/>
    <property type="project" value="TreeGrafter"/>
</dbReference>
<keyword evidence="8" id="KW-0472">Membrane</keyword>
<evidence type="ECO:0000256" key="8">
    <source>
        <dbReference type="ARBA" id="ARBA00023136"/>
    </source>
</evidence>
<evidence type="ECO:0000256" key="3">
    <source>
        <dbReference type="ARBA" id="ARBA00022448"/>
    </source>
</evidence>
<evidence type="ECO:0000256" key="5">
    <source>
        <dbReference type="ARBA" id="ARBA00022741"/>
    </source>
</evidence>
<dbReference type="PANTHER" id="PTHR43553">
    <property type="entry name" value="HEAVY METAL TRANSPORTER"/>
    <property type="match status" value="1"/>
</dbReference>
<dbReference type="EMBL" id="FMXR01000005">
    <property type="protein sequence ID" value="SDB06543.1"/>
    <property type="molecule type" value="Genomic_DNA"/>
</dbReference>
<dbReference type="RefSeq" id="WP_242870513.1">
    <property type="nucleotide sequence ID" value="NZ_FMXR01000005.1"/>
</dbReference>
<dbReference type="PROSITE" id="PS00211">
    <property type="entry name" value="ABC_TRANSPORTER_1"/>
    <property type="match status" value="1"/>
</dbReference>
<dbReference type="SUPFAM" id="SSF52540">
    <property type="entry name" value="P-loop containing nucleoside triphosphate hydrolases"/>
    <property type="match status" value="1"/>
</dbReference>
<reference evidence="10 11" key="1">
    <citation type="submission" date="2016-10" db="EMBL/GenBank/DDBJ databases">
        <authorList>
            <person name="de Groot N.N."/>
        </authorList>
    </citation>
    <scope>NUCLEOTIDE SEQUENCE [LARGE SCALE GENOMIC DNA]</scope>
    <source>
        <strain evidence="10 11">DSM 3217</strain>
    </source>
</reference>
<keyword evidence="7" id="KW-1278">Translocase</keyword>
<dbReference type="CDD" id="cd03225">
    <property type="entry name" value="ABC_cobalt_CbiO_domain1"/>
    <property type="match status" value="1"/>
</dbReference>
<keyword evidence="6 10" id="KW-0067">ATP-binding</keyword>
<dbReference type="Proteomes" id="UP000199228">
    <property type="component" value="Unassembled WGS sequence"/>
</dbReference>
<dbReference type="InterPro" id="IPR003439">
    <property type="entry name" value="ABC_transporter-like_ATP-bd"/>
</dbReference>
<dbReference type="InterPro" id="IPR015856">
    <property type="entry name" value="ABC_transpr_CbiO/EcfA_su"/>
</dbReference>
<proteinExistence type="inferred from homology"/>
<sequence>MKKNEAVEFPIMELKNVCFAYGRQVALRNVSFSVNQKETVVITGPNGCGKSTLLKLMNGLIFAQEGNYSFANDEITEKKMQNQLYAKAFHQKIGYVFQNSDVQLFCGSVKEEIEFGPLQMGLDYKEVAKRRDDVAKLFRIEHLLERAPYHLSGGEKRKVALACVLSMNPEVLVMDEPLAGLDKKSQMWLMEFLQYMKKSKKTMIISTHNEELTDLLKDRVVEMNEAYTIQRIL</sequence>
<dbReference type="InterPro" id="IPR017871">
    <property type="entry name" value="ABC_transporter-like_CS"/>
</dbReference>
<protein>
    <submittedName>
        <fullName evidence="10">Cobalt/nickel transport system ATP-binding protein</fullName>
    </submittedName>
</protein>
<dbReference type="SMART" id="SM00382">
    <property type="entry name" value="AAA"/>
    <property type="match status" value="1"/>
</dbReference>
<dbReference type="Pfam" id="PF00005">
    <property type="entry name" value="ABC_tran"/>
    <property type="match status" value="1"/>
</dbReference>
<comment type="similarity">
    <text evidence="2">Belongs to the ABC transporter superfamily.</text>
</comment>
<accession>A0A1G6AEL5</accession>
<dbReference type="GO" id="GO:0005524">
    <property type="term" value="F:ATP binding"/>
    <property type="evidence" value="ECO:0007669"/>
    <property type="project" value="UniProtKB-KW"/>
</dbReference>
<evidence type="ECO:0000256" key="2">
    <source>
        <dbReference type="ARBA" id="ARBA00005417"/>
    </source>
</evidence>
<organism evidence="10 11">
    <name type="scientific">Eubacterium oxidoreducens</name>
    <dbReference type="NCBI Taxonomy" id="1732"/>
    <lineage>
        <taxon>Bacteria</taxon>
        <taxon>Bacillati</taxon>
        <taxon>Bacillota</taxon>
        <taxon>Clostridia</taxon>
        <taxon>Eubacteriales</taxon>
        <taxon>Eubacteriaceae</taxon>
        <taxon>Eubacterium</taxon>
    </lineage>
</organism>
<feature type="domain" description="ABC transporter" evidence="9">
    <location>
        <begin position="12"/>
        <end position="232"/>
    </location>
</feature>
<evidence type="ECO:0000256" key="7">
    <source>
        <dbReference type="ARBA" id="ARBA00022967"/>
    </source>
</evidence>
<comment type="subcellular location">
    <subcellularLocation>
        <location evidence="1">Cell membrane</location>
        <topology evidence="1">Peripheral membrane protein</topology>
    </subcellularLocation>
</comment>
<dbReference type="STRING" id="1732.SAMN02910417_00462"/>
<gene>
    <name evidence="10" type="ORF">SAMN02910417_00462</name>
</gene>
<dbReference type="InterPro" id="IPR050095">
    <property type="entry name" value="ECF_ABC_transporter_ATP-bd"/>
</dbReference>
<dbReference type="GO" id="GO:0043190">
    <property type="term" value="C:ATP-binding cassette (ABC) transporter complex"/>
    <property type="evidence" value="ECO:0007669"/>
    <property type="project" value="TreeGrafter"/>
</dbReference>
<dbReference type="AlphaFoldDB" id="A0A1G6AEL5"/>
<dbReference type="InterPro" id="IPR003593">
    <property type="entry name" value="AAA+_ATPase"/>
</dbReference>
<dbReference type="InterPro" id="IPR027417">
    <property type="entry name" value="P-loop_NTPase"/>
</dbReference>
<dbReference type="PANTHER" id="PTHR43553:SF27">
    <property type="entry name" value="ENERGY-COUPLING FACTOR TRANSPORTER ATP-BINDING PROTEIN ECFA2"/>
    <property type="match status" value="1"/>
</dbReference>
<dbReference type="GO" id="GO:0016887">
    <property type="term" value="F:ATP hydrolysis activity"/>
    <property type="evidence" value="ECO:0007669"/>
    <property type="project" value="InterPro"/>
</dbReference>
<evidence type="ECO:0000259" key="9">
    <source>
        <dbReference type="PROSITE" id="PS50893"/>
    </source>
</evidence>
<name>A0A1G6AEL5_EUBOX</name>
<evidence type="ECO:0000256" key="6">
    <source>
        <dbReference type="ARBA" id="ARBA00022840"/>
    </source>
</evidence>
<keyword evidence="11" id="KW-1185">Reference proteome</keyword>